<dbReference type="InterPro" id="IPR020843">
    <property type="entry name" value="ER"/>
</dbReference>
<dbReference type="InterPro" id="IPR002328">
    <property type="entry name" value="ADH_Zn_CS"/>
</dbReference>
<gene>
    <name evidence="8" type="ORF">HZS61_005484</name>
</gene>
<dbReference type="CDD" id="cd12148">
    <property type="entry name" value="fungal_TF_MHR"/>
    <property type="match status" value="1"/>
</dbReference>
<feature type="domain" description="Enoyl reductase (ER)" evidence="7">
    <location>
        <begin position="13"/>
        <end position="370"/>
    </location>
</feature>
<dbReference type="GO" id="GO:0008270">
    <property type="term" value="F:zinc ion binding"/>
    <property type="evidence" value="ECO:0007669"/>
    <property type="project" value="InterPro"/>
</dbReference>
<dbReference type="InterPro" id="IPR013154">
    <property type="entry name" value="ADH-like_N"/>
</dbReference>
<evidence type="ECO:0000256" key="4">
    <source>
        <dbReference type="ARBA" id="ARBA00022833"/>
    </source>
</evidence>
<proteinExistence type="inferred from homology"/>
<evidence type="ECO:0000256" key="6">
    <source>
        <dbReference type="RuleBase" id="RU361277"/>
    </source>
</evidence>
<keyword evidence="4 6" id="KW-0862">Zinc</keyword>
<dbReference type="Pfam" id="PF00107">
    <property type="entry name" value="ADH_zinc_N"/>
    <property type="match status" value="1"/>
</dbReference>
<dbReference type="SUPFAM" id="SSF51735">
    <property type="entry name" value="NAD(P)-binding Rossmann-fold domains"/>
    <property type="match status" value="1"/>
</dbReference>
<dbReference type="InterPro" id="IPR013149">
    <property type="entry name" value="ADH-like_C"/>
</dbReference>
<dbReference type="InterPro" id="IPR011032">
    <property type="entry name" value="GroES-like_sf"/>
</dbReference>
<evidence type="ECO:0000259" key="7">
    <source>
        <dbReference type="SMART" id="SM00829"/>
    </source>
</evidence>
<dbReference type="Gene3D" id="3.40.50.720">
    <property type="entry name" value="NAD(P)-binding Rossmann-like Domain"/>
    <property type="match status" value="1"/>
</dbReference>
<organism evidence="8 9">
    <name type="scientific">Fusarium oxysporum f. sp. conglutinans</name>
    <dbReference type="NCBI Taxonomy" id="100902"/>
    <lineage>
        <taxon>Eukaryota</taxon>
        <taxon>Fungi</taxon>
        <taxon>Dikarya</taxon>
        <taxon>Ascomycota</taxon>
        <taxon>Pezizomycotina</taxon>
        <taxon>Sordariomycetes</taxon>
        <taxon>Hypocreomycetidae</taxon>
        <taxon>Hypocreales</taxon>
        <taxon>Nectriaceae</taxon>
        <taxon>Fusarium</taxon>
        <taxon>Fusarium oxysporum species complex</taxon>
    </lineage>
</organism>
<dbReference type="PROSITE" id="PS00059">
    <property type="entry name" value="ADH_ZINC"/>
    <property type="match status" value="1"/>
</dbReference>
<dbReference type="CDD" id="cd08278">
    <property type="entry name" value="benzyl_alcohol_DH"/>
    <property type="match status" value="1"/>
</dbReference>
<comment type="similarity">
    <text evidence="2 6">Belongs to the zinc-containing alcohol dehydrogenase family.</text>
</comment>
<dbReference type="Gene3D" id="3.90.180.10">
    <property type="entry name" value="Medium-chain alcohol dehydrogenases, catalytic domain"/>
    <property type="match status" value="1"/>
</dbReference>
<dbReference type="GO" id="GO:0016491">
    <property type="term" value="F:oxidoreductase activity"/>
    <property type="evidence" value="ECO:0007669"/>
    <property type="project" value="UniProtKB-KW"/>
</dbReference>
<evidence type="ECO:0000256" key="3">
    <source>
        <dbReference type="ARBA" id="ARBA00022723"/>
    </source>
</evidence>
<dbReference type="InterPro" id="IPR036291">
    <property type="entry name" value="NAD(P)-bd_dom_sf"/>
</dbReference>
<dbReference type="SMART" id="SM00829">
    <property type="entry name" value="PKS_ER"/>
    <property type="match status" value="1"/>
</dbReference>
<keyword evidence="5" id="KW-0560">Oxidoreductase</keyword>
<evidence type="ECO:0000256" key="5">
    <source>
        <dbReference type="ARBA" id="ARBA00023002"/>
    </source>
</evidence>
<dbReference type="Pfam" id="PF08240">
    <property type="entry name" value="ADH_N"/>
    <property type="match status" value="1"/>
</dbReference>
<reference evidence="8 9" key="1">
    <citation type="journal article" date="2020" name="bioRxiv">
        <title>A chromosome-scale genome assembly for the Fusarium oxysporum strain Fo5176 to establish a model Arabidopsis-fungal pathosystem.</title>
        <authorList>
            <person name="Fokkens L."/>
            <person name="Guo L."/>
            <person name="Dora S."/>
            <person name="Wang B."/>
            <person name="Ye K."/>
            <person name="Sanchez-Rodriguez C."/>
            <person name="Croll D."/>
        </authorList>
    </citation>
    <scope>NUCLEOTIDE SEQUENCE [LARGE SCALE GENOMIC DNA]</scope>
    <source>
        <strain evidence="8 9">Fo5176</strain>
    </source>
</reference>
<comment type="caution">
    <text evidence="8">The sequence shown here is derived from an EMBL/GenBank/DDBJ whole genome shotgun (WGS) entry which is preliminary data.</text>
</comment>
<evidence type="ECO:0000313" key="8">
    <source>
        <dbReference type="EMBL" id="KAF6514350.1"/>
    </source>
</evidence>
<dbReference type="SUPFAM" id="SSF50129">
    <property type="entry name" value="GroES-like"/>
    <property type="match status" value="1"/>
</dbReference>
<protein>
    <recommendedName>
        <fullName evidence="7">Enoyl reductase (ER) domain-containing protein</fullName>
    </recommendedName>
</protein>
<dbReference type="AlphaFoldDB" id="A0A8H6GBG2"/>
<dbReference type="EMBL" id="JACDXP010000015">
    <property type="protein sequence ID" value="KAF6514350.1"/>
    <property type="molecule type" value="Genomic_DNA"/>
</dbReference>
<dbReference type="Proteomes" id="UP000593570">
    <property type="component" value="Unassembled WGS sequence"/>
</dbReference>
<comment type="cofactor">
    <cofactor evidence="1 6">
        <name>Zn(2+)</name>
        <dbReference type="ChEBI" id="CHEBI:29105"/>
    </cofactor>
</comment>
<dbReference type="PANTHER" id="PTHR43350">
    <property type="entry name" value="NAD-DEPENDENT ALCOHOL DEHYDROGENASE"/>
    <property type="match status" value="1"/>
</dbReference>
<dbReference type="PANTHER" id="PTHR43350:SF2">
    <property type="entry name" value="GROES-LIKE ZINC-BINDING ALCOHOL DEHYDROGENASE FAMILY PROTEIN"/>
    <property type="match status" value="1"/>
</dbReference>
<evidence type="ECO:0000313" key="9">
    <source>
        <dbReference type="Proteomes" id="UP000593570"/>
    </source>
</evidence>
<dbReference type="FunFam" id="3.40.50.720:FF:000003">
    <property type="entry name" value="S-(hydroxymethyl)glutathione dehydrogenase"/>
    <property type="match status" value="1"/>
</dbReference>
<accession>A0A8H6GBG2</accession>
<evidence type="ECO:0000256" key="1">
    <source>
        <dbReference type="ARBA" id="ARBA00001947"/>
    </source>
</evidence>
<evidence type="ECO:0000256" key="2">
    <source>
        <dbReference type="ARBA" id="ARBA00008072"/>
    </source>
</evidence>
<name>A0A8H6GBG2_FUSOX</name>
<sequence>MNTKFIAAYEPQGTTPDLRLVNGSVRAIHPSELLIRVVATGICHTDLIFATWPADQIPYPKVLGHEGAGVVVEAGPGVTKARPGDFVLLSFHNCKDCHDCKEGHPSFCSKFVEINYGGEDATYTAEGTDLRGNFFGQSSFAELAVVKETSVVNVTNIIKTEEELKLFAPLGCGFQTGAATVENVARANEKDRVAVLGLGGVGLVSIMTAKMQACRTIIGIDRVPERLELAKALGATHVINTADENIDIKDEIQRVTDGKGSSITIDTTGNMGLIKAGLEFTANRGQLIFVGVPPLDAMMDLHLVTFMQTGKVIRGTIEGDAVPAEYLPRMVQWYREGKLPINKLISFYKPENFETALKDMKIGKTVKPVIVCRKRSPVVVEKQQRTQFRNSLQVILPKDPSSAASDDLDSPNDACLEPDLSVECGPESPSMCFESLWDQPEIDYPAERLIHDAAENCAKEPGIFEMVLNQRKDSDFTIISENSRVHQTEPKPASSSDAKLSGQSHIIYSYYSFLDLDISGLLPDDINYLEAQGCFRVPTPEALDEFVQEYFLHVHPALPLLDEAWFWAIFTRPVRGRSNLSLFVFQAMLFTACSFLPFSTLRSLGFASVHNARDTYYRRSKHKAFIISQEQAKATSELQRTKSKIEDAALGITENLKELIQLRLERFLPISIAAYIAVPLVLHILDVRLAKRPLQIAQKQGKLNVYIETMKAMQKLYDGVDDVWTFIRTAIDYATVQDAENETSLQNGYSINAVGCLGSKSNLTNDNEYANDWGNVLVMEPVLYFRLSRTIDHSLALGRYSEDSTLGLAAPHSARLPSPRLFVIDIGSPEKNVDATTCKHDKASVDNGDRESDAGQDQLLSAPQMLEDINEFITYDFGMEDLKSNSKTEAPSQPVLHFTLFPTSANMASRSIWQRALILITALISPVAHAQLSWLVHDPFSGGGGPAFNPRSCVWVATQAFAGWGSRTVTVTAHNYIRWGQTSCVLQIANTSPTSFSVQGGWL</sequence>
<keyword evidence="3 6" id="KW-0479">Metal-binding</keyword>